<dbReference type="InterPro" id="IPR011333">
    <property type="entry name" value="SKP1/BTB/POZ_sf"/>
</dbReference>
<dbReference type="GO" id="GO:0016567">
    <property type="term" value="P:protein ubiquitination"/>
    <property type="evidence" value="ECO:0007669"/>
    <property type="project" value="InterPro"/>
</dbReference>
<dbReference type="Gene3D" id="2.60.210.10">
    <property type="entry name" value="Apoptosis, Tumor Necrosis Factor Receptor Associated Protein 2, Chain A"/>
    <property type="match status" value="1"/>
</dbReference>
<dbReference type="Pfam" id="PF00651">
    <property type="entry name" value="BTB"/>
    <property type="match status" value="1"/>
</dbReference>
<dbReference type="OrthoDB" id="6359816at2759"/>
<dbReference type="PROSITE" id="PS50144">
    <property type="entry name" value="MATH"/>
    <property type="match status" value="1"/>
</dbReference>
<protein>
    <submittedName>
        <fullName evidence="4">BTB/POZ and MATH domain-containing protein 1</fullName>
    </submittedName>
</protein>
<dbReference type="EMBL" id="LWDX02003390">
    <property type="protein sequence ID" value="OEL37995.1"/>
    <property type="molecule type" value="Genomic_DNA"/>
</dbReference>
<evidence type="ECO:0000259" key="2">
    <source>
        <dbReference type="PROSITE" id="PS50097"/>
    </source>
</evidence>
<evidence type="ECO:0000313" key="5">
    <source>
        <dbReference type="Proteomes" id="UP000095767"/>
    </source>
</evidence>
<sequence length="310" mass="34399">MATTALLSAAGRRLSRCSGSTSTIVWHELRGQHKLTIDGCSPSEKKPWNWSVTSKAFEAAGYRWKITYYPNGAGLIHDDYISLYLGFYGYSGQTEQLDFKFTLLDQAGNPVPKHSRSKKGCIFHRDRWWWSQGFHDFIRWEDLVASGCLKDNRFAVQCDIAVIKCRAEKNEGGGDNVATPARVVVPPPDLHRHLSNLLCKKQGTDVEIRVGGEATFDAHGWLLAARSPVFDAELVAATKEKVPGGGGGGGGRVRRRIEIQDMEPKVFKVMLHFMYTDALPEMVEHEAVAMAQGLLAAAHSLHHDIRKASP</sequence>
<organism evidence="4 5">
    <name type="scientific">Dichanthelium oligosanthes</name>
    <dbReference type="NCBI Taxonomy" id="888268"/>
    <lineage>
        <taxon>Eukaryota</taxon>
        <taxon>Viridiplantae</taxon>
        <taxon>Streptophyta</taxon>
        <taxon>Embryophyta</taxon>
        <taxon>Tracheophyta</taxon>
        <taxon>Spermatophyta</taxon>
        <taxon>Magnoliopsida</taxon>
        <taxon>Liliopsida</taxon>
        <taxon>Poales</taxon>
        <taxon>Poaceae</taxon>
        <taxon>PACMAD clade</taxon>
        <taxon>Panicoideae</taxon>
        <taxon>Panicodae</taxon>
        <taxon>Paniceae</taxon>
        <taxon>Dichantheliinae</taxon>
        <taxon>Dichanthelium</taxon>
    </lineage>
</organism>
<dbReference type="SMART" id="SM00225">
    <property type="entry name" value="BTB"/>
    <property type="match status" value="1"/>
</dbReference>
<dbReference type="SUPFAM" id="SSF54695">
    <property type="entry name" value="POZ domain"/>
    <property type="match status" value="1"/>
</dbReference>
<dbReference type="InterPro" id="IPR045005">
    <property type="entry name" value="BPM1-6"/>
</dbReference>
<dbReference type="InterPro" id="IPR000210">
    <property type="entry name" value="BTB/POZ_dom"/>
</dbReference>
<comment type="pathway">
    <text evidence="1">Protein modification; protein ubiquitination.</text>
</comment>
<name>A0A1E5WKN4_9POAL</name>
<dbReference type="InterPro" id="IPR008974">
    <property type="entry name" value="TRAF-like"/>
</dbReference>
<dbReference type="CDD" id="cd00121">
    <property type="entry name" value="MATH"/>
    <property type="match status" value="1"/>
</dbReference>
<evidence type="ECO:0000313" key="4">
    <source>
        <dbReference type="EMBL" id="OEL37995.1"/>
    </source>
</evidence>
<dbReference type="Proteomes" id="UP000095767">
    <property type="component" value="Unassembled WGS sequence"/>
</dbReference>
<dbReference type="STRING" id="888268.A0A1E5WKN4"/>
<dbReference type="SUPFAM" id="SSF49599">
    <property type="entry name" value="TRAF domain-like"/>
    <property type="match status" value="1"/>
</dbReference>
<feature type="domain" description="BTB" evidence="2">
    <location>
        <begin position="204"/>
        <end position="279"/>
    </location>
</feature>
<dbReference type="SMART" id="SM00061">
    <property type="entry name" value="MATH"/>
    <property type="match status" value="1"/>
</dbReference>
<gene>
    <name evidence="4" type="ORF">BAE44_0000986</name>
</gene>
<proteinExistence type="predicted"/>
<dbReference type="InterPro" id="IPR002083">
    <property type="entry name" value="MATH/TRAF_dom"/>
</dbReference>
<evidence type="ECO:0000259" key="3">
    <source>
        <dbReference type="PROSITE" id="PS50144"/>
    </source>
</evidence>
<accession>A0A1E5WKN4</accession>
<dbReference type="AlphaFoldDB" id="A0A1E5WKN4"/>
<dbReference type="Pfam" id="PF22486">
    <property type="entry name" value="MATH_2"/>
    <property type="match status" value="1"/>
</dbReference>
<dbReference type="PANTHER" id="PTHR26379">
    <property type="entry name" value="BTB/POZ AND MATH DOMAIN-CONTAINING PROTEIN 1"/>
    <property type="match status" value="1"/>
</dbReference>
<dbReference type="PANTHER" id="PTHR26379:SF355">
    <property type="entry name" value="BTB DOMAIN-CONTAINING PROTEIN"/>
    <property type="match status" value="1"/>
</dbReference>
<keyword evidence="5" id="KW-1185">Reference proteome</keyword>
<comment type="caution">
    <text evidence="4">The sequence shown here is derived from an EMBL/GenBank/DDBJ whole genome shotgun (WGS) entry which is preliminary data.</text>
</comment>
<reference evidence="4 5" key="1">
    <citation type="submission" date="2016-09" db="EMBL/GenBank/DDBJ databases">
        <title>The draft genome of Dichanthelium oligosanthes: A C3 panicoid grass species.</title>
        <authorList>
            <person name="Studer A.J."/>
            <person name="Schnable J.C."/>
            <person name="Brutnell T.P."/>
        </authorList>
    </citation>
    <scope>NUCLEOTIDE SEQUENCE [LARGE SCALE GENOMIC DNA]</scope>
    <source>
        <strain evidence="5">cv. Kellogg 1175</strain>
        <tissue evidence="4">Leaf</tissue>
    </source>
</reference>
<dbReference type="PROSITE" id="PS50097">
    <property type="entry name" value="BTB"/>
    <property type="match status" value="1"/>
</dbReference>
<evidence type="ECO:0000256" key="1">
    <source>
        <dbReference type="ARBA" id="ARBA00004906"/>
    </source>
</evidence>
<feature type="domain" description="MATH" evidence="3">
    <location>
        <begin position="30"/>
        <end position="160"/>
    </location>
</feature>
<dbReference type="Gene3D" id="3.30.710.10">
    <property type="entry name" value="Potassium Channel Kv1.1, Chain A"/>
    <property type="match status" value="1"/>
</dbReference>